<dbReference type="EMBL" id="VBSN01000024">
    <property type="protein sequence ID" value="KAA6441028.1"/>
    <property type="molecule type" value="Genomic_DNA"/>
</dbReference>
<proteinExistence type="predicted"/>
<sequence>MKAVTLLFPHQLFKDNPAVDKERSIVLVEEFLFFNQFNFHRQKLFHHRASMQCYKAQLVQNNHQVEYIEAQEEHADIRKLIPFLKEKGISEIHYVDVTDNWLLKRMSNAAKKADITLVEHATPMFLNTKEDLELYFMNKKRYFQADFYTVQRKRLNILLDENEQPEGGRWSFDTENRVKYPRKKVPPQIRFPEEDAFYTEAVKYIDTHYKDNYGRIPENARFPVSAVQSEKWLEQFLENRFEEFGRYEDAMVMTEHFLHHGVLTPMLNTGLLTPRYVVKKTLKFAADRNVPLNSVEGFIRQIIGWREFMRGVYEVKGTAERTRNYWGFTRKIPEAFWNGTTGIEPVDVVIKKVLKIGYCHHIERLMVLGNFMLLCEFDPDEVYKWFMELFIDSYDWVMVPNVYGMSQFADGGLMATKPYISSSNYLMKMSDFQKGEWQQIWDGLFWRFMDKQRKFFGQNPRIGMLLNTFDNMPEEKQQEHLLHADSFLKKLDNGLAL</sequence>
<dbReference type="Pfam" id="PF04244">
    <property type="entry name" value="DPRP"/>
    <property type="match status" value="1"/>
</dbReference>
<organism evidence="1 2">
    <name type="scientific">Dyadobacter flavalbus</name>
    <dbReference type="NCBI Taxonomy" id="2579942"/>
    <lineage>
        <taxon>Bacteria</taxon>
        <taxon>Pseudomonadati</taxon>
        <taxon>Bacteroidota</taxon>
        <taxon>Cytophagia</taxon>
        <taxon>Cytophagales</taxon>
        <taxon>Spirosomataceae</taxon>
        <taxon>Dyadobacter</taxon>
    </lineage>
</organism>
<dbReference type="InterPro" id="IPR007357">
    <property type="entry name" value="PhrB-like"/>
</dbReference>
<accession>A0A5M8R053</accession>
<dbReference type="InterPro" id="IPR052551">
    <property type="entry name" value="UV-DNA_repair_photolyase"/>
</dbReference>
<dbReference type="GO" id="GO:0016829">
    <property type="term" value="F:lyase activity"/>
    <property type="evidence" value="ECO:0007669"/>
    <property type="project" value="UniProtKB-KW"/>
</dbReference>
<evidence type="ECO:0000313" key="2">
    <source>
        <dbReference type="Proteomes" id="UP000323994"/>
    </source>
</evidence>
<dbReference type="InterPro" id="IPR036134">
    <property type="entry name" value="Crypto/Photolyase_FAD-like_sf"/>
</dbReference>
<keyword evidence="1" id="KW-0456">Lyase</keyword>
<reference evidence="1 2" key="1">
    <citation type="submission" date="2019-05" db="EMBL/GenBank/DDBJ databases">
        <authorList>
            <person name="Qu J.-H."/>
        </authorList>
    </citation>
    <scope>NUCLEOTIDE SEQUENCE [LARGE SCALE GENOMIC DNA]</scope>
    <source>
        <strain evidence="1 2">NS28</strain>
    </source>
</reference>
<dbReference type="RefSeq" id="WP_139010869.1">
    <property type="nucleotide sequence ID" value="NZ_VBSN01000024.1"/>
</dbReference>
<dbReference type="SUPFAM" id="SSF48173">
    <property type="entry name" value="Cryptochrome/photolyase FAD-binding domain"/>
    <property type="match status" value="1"/>
</dbReference>
<name>A0A5M8R053_9BACT</name>
<dbReference type="InterPro" id="IPR014729">
    <property type="entry name" value="Rossmann-like_a/b/a_fold"/>
</dbReference>
<dbReference type="PANTHER" id="PTHR38657">
    <property type="entry name" value="SLR1343 PROTEIN"/>
    <property type="match status" value="1"/>
</dbReference>
<comment type="caution">
    <text evidence="1">The sequence shown here is derived from an EMBL/GenBank/DDBJ whole genome shotgun (WGS) entry which is preliminary data.</text>
</comment>
<dbReference type="Gene3D" id="3.40.50.620">
    <property type="entry name" value="HUPs"/>
    <property type="match status" value="1"/>
</dbReference>
<evidence type="ECO:0000313" key="1">
    <source>
        <dbReference type="EMBL" id="KAA6441028.1"/>
    </source>
</evidence>
<dbReference type="PANTHER" id="PTHR38657:SF1">
    <property type="entry name" value="SLR1343 PROTEIN"/>
    <property type="match status" value="1"/>
</dbReference>
<dbReference type="Gene3D" id="1.10.10.1710">
    <property type="entry name" value="Deoxyribodipyrimidine photolyase-related"/>
    <property type="match status" value="1"/>
</dbReference>
<dbReference type="AlphaFoldDB" id="A0A5M8R053"/>
<protein>
    <submittedName>
        <fullName evidence="1">Cryptochrome/photolyase family protein</fullName>
    </submittedName>
</protein>
<dbReference type="Gene3D" id="1.25.40.80">
    <property type="match status" value="1"/>
</dbReference>
<dbReference type="Gene3D" id="1.10.579.10">
    <property type="entry name" value="DNA Cyclobutane Dipyrimidine Photolyase, subunit A, domain 3"/>
    <property type="match status" value="1"/>
</dbReference>
<dbReference type="Proteomes" id="UP000323994">
    <property type="component" value="Unassembled WGS sequence"/>
</dbReference>
<keyword evidence="2" id="KW-1185">Reference proteome</keyword>
<dbReference type="OrthoDB" id="5288100at2"/>
<gene>
    <name evidence="1" type="ORF">FEM33_04275</name>
</gene>